<dbReference type="Gene3D" id="3.10.50.40">
    <property type="match status" value="1"/>
</dbReference>
<evidence type="ECO:0000313" key="15">
    <source>
        <dbReference type="Proteomes" id="UP000276260"/>
    </source>
</evidence>
<dbReference type="InterPro" id="IPR027304">
    <property type="entry name" value="Trigger_fact/SurA_dom_sf"/>
</dbReference>
<dbReference type="NCBIfam" id="NF008054">
    <property type="entry name" value="PRK10788.1"/>
    <property type="match status" value="1"/>
</dbReference>
<accession>A0A3P3QEZ0</accession>
<evidence type="ECO:0000256" key="5">
    <source>
        <dbReference type="ARBA" id="ARBA00022989"/>
    </source>
</evidence>
<keyword evidence="6 12" id="KW-0472">Membrane</keyword>
<dbReference type="EMBL" id="RRCF01000004">
    <property type="protein sequence ID" value="RRJ19716.1"/>
    <property type="molecule type" value="Genomic_DNA"/>
</dbReference>
<dbReference type="GO" id="GO:0005886">
    <property type="term" value="C:plasma membrane"/>
    <property type="evidence" value="ECO:0007669"/>
    <property type="project" value="UniProtKB-SubCell"/>
</dbReference>
<keyword evidence="3" id="KW-0997">Cell inner membrane</keyword>
<dbReference type="SUPFAM" id="SSF54534">
    <property type="entry name" value="FKBP-like"/>
    <property type="match status" value="1"/>
</dbReference>
<evidence type="ECO:0000256" key="8">
    <source>
        <dbReference type="ARBA" id="ARBA00038408"/>
    </source>
</evidence>
<keyword evidence="7" id="KW-0143">Chaperone</keyword>
<gene>
    <name evidence="14" type="ORF">EIK76_14890</name>
</gene>
<dbReference type="PANTHER" id="PTHR47529">
    <property type="entry name" value="PEPTIDYL-PROLYL CIS-TRANS ISOMERASE D"/>
    <property type="match status" value="1"/>
</dbReference>
<evidence type="ECO:0000256" key="12">
    <source>
        <dbReference type="SAM" id="Phobius"/>
    </source>
</evidence>
<evidence type="ECO:0000256" key="1">
    <source>
        <dbReference type="ARBA" id="ARBA00004382"/>
    </source>
</evidence>
<keyword evidence="11 14" id="KW-0413">Isomerase</keyword>
<dbReference type="GO" id="GO:0003755">
    <property type="term" value="F:peptidyl-prolyl cis-trans isomerase activity"/>
    <property type="evidence" value="ECO:0007669"/>
    <property type="project" value="UniProtKB-KW"/>
</dbReference>
<evidence type="ECO:0000259" key="13">
    <source>
        <dbReference type="PROSITE" id="PS50198"/>
    </source>
</evidence>
<dbReference type="PROSITE" id="PS50198">
    <property type="entry name" value="PPIC_PPIASE_2"/>
    <property type="match status" value="1"/>
</dbReference>
<comment type="similarity">
    <text evidence="8">Belongs to the PpiD chaperone family.</text>
</comment>
<feature type="transmembrane region" description="Helical" evidence="12">
    <location>
        <begin position="12"/>
        <end position="34"/>
    </location>
</feature>
<evidence type="ECO:0000256" key="6">
    <source>
        <dbReference type="ARBA" id="ARBA00023136"/>
    </source>
</evidence>
<proteinExistence type="inferred from homology"/>
<dbReference type="InterPro" id="IPR046357">
    <property type="entry name" value="PPIase_dom_sf"/>
</dbReference>
<dbReference type="Pfam" id="PF13624">
    <property type="entry name" value="SurA_N_3"/>
    <property type="match status" value="1"/>
</dbReference>
<dbReference type="SUPFAM" id="SSF109998">
    <property type="entry name" value="Triger factor/SurA peptide-binding domain-like"/>
    <property type="match status" value="1"/>
</dbReference>
<evidence type="ECO:0000256" key="11">
    <source>
        <dbReference type="PROSITE-ProRule" id="PRU00278"/>
    </source>
</evidence>
<keyword evidence="11" id="KW-0697">Rotamase</keyword>
<dbReference type="Gene3D" id="1.10.4030.10">
    <property type="entry name" value="Porin chaperone SurA, peptide-binding domain"/>
    <property type="match status" value="1"/>
</dbReference>
<feature type="domain" description="PpiC" evidence="13">
    <location>
        <begin position="268"/>
        <end position="366"/>
    </location>
</feature>
<evidence type="ECO:0000256" key="4">
    <source>
        <dbReference type="ARBA" id="ARBA00022692"/>
    </source>
</evidence>
<evidence type="ECO:0000313" key="14">
    <source>
        <dbReference type="EMBL" id="RRJ19716.1"/>
    </source>
</evidence>
<evidence type="ECO:0000256" key="7">
    <source>
        <dbReference type="ARBA" id="ARBA00023186"/>
    </source>
</evidence>
<reference evidence="14 15" key="1">
    <citation type="submission" date="2018-11" db="EMBL/GenBank/DDBJ databases">
        <title>Draft genome analysis of Rheinheimera mesophila isolated from an industrial waste site.</title>
        <authorList>
            <person name="Yu Q."/>
            <person name="Qi Y."/>
            <person name="Zhang H."/>
            <person name="Lu Y."/>
            <person name="Pu J."/>
        </authorList>
    </citation>
    <scope>NUCLEOTIDE SEQUENCE [LARGE SCALE GENOMIC DNA]</scope>
    <source>
        <strain evidence="14 15">IITR13</strain>
    </source>
</reference>
<dbReference type="InterPro" id="IPR052029">
    <property type="entry name" value="PpiD_chaperone"/>
</dbReference>
<keyword evidence="4 12" id="KW-0812">Transmembrane</keyword>
<protein>
    <recommendedName>
        <fullName evidence="9">Periplasmic chaperone PpiD</fullName>
    </recommendedName>
    <alternativeName>
        <fullName evidence="10">Periplasmic folding chaperone</fullName>
    </alternativeName>
</protein>
<dbReference type="OrthoDB" id="9812372at2"/>
<evidence type="ECO:0000256" key="9">
    <source>
        <dbReference type="ARBA" id="ARBA00040743"/>
    </source>
</evidence>
<keyword evidence="2" id="KW-1003">Cell membrane</keyword>
<comment type="caution">
    <text evidence="14">The sequence shown here is derived from an EMBL/GenBank/DDBJ whole genome shotgun (WGS) entry which is preliminary data.</text>
</comment>
<dbReference type="Proteomes" id="UP000276260">
    <property type="component" value="Unassembled WGS sequence"/>
</dbReference>
<evidence type="ECO:0000256" key="10">
    <source>
        <dbReference type="ARBA" id="ARBA00042775"/>
    </source>
</evidence>
<dbReference type="RefSeq" id="WP_046520824.1">
    <property type="nucleotide sequence ID" value="NZ_LAVS01000086.1"/>
</dbReference>
<evidence type="ECO:0000256" key="2">
    <source>
        <dbReference type="ARBA" id="ARBA00022475"/>
    </source>
</evidence>
<organism evidence="14 15">
    <name type="scientific">Rheinheimera mesophila</name>
    <dbReference type="NCBI Taxonomy" id="1547515"/>
    <lineage>
        <taxon>Bacteria</taxon>
        <taxon>Pseudomonadati</taxon>
        <taxon>Pseudomonadota</taxon>
        <taxon>Gammaproteobacteria</taxon>
        <taxon>Chromatiales</taxon>
        <taxon>Chromatiaceae</taxon>
        <taxon>Rheinheimera</taxon>
    </lineage>
</organism>
<dbReference type="InterPro" id="IPR000297">
    <property type="entry name" value="PPIase_PpiC"/>
</dbReference>
<keyword evidence="5 12" id="KW-1133">Transmembrane helix</keyword>
<dbReference type="Pfam" id="PF13616">
    <property type="entry name" value="Rotamase_3"/>
    <property type="match status" value="1"/>
</dbReference>
<comment type="subcellular location">
    <subcellularLocation>
        <location evidence="1">Cell inner membrane</location>
        <topology evidence="1">Single-pass type II membrane protein</topology>
        <orientation evidence="1">Periplasmic side</orientation>
    </subcellularLocation>
</comment>
<evidence type="ECO:0000256" key="3">
    <source>
        <dbReference type="ARBA" id="ARBA00022519"/>
    </source>
</evidence>
<keyword evidence="15" id="KW-1185">Reference proteome</keyword>
<dbReference type="PANTHER" id="PTHR47529:SF1">
    <property type="entry name" value="PERIPLASMIC CHAPERONE PPID"/>
    <property type="match status" value="1"/>
</dbReference>
<sequence>MLEKIRDGSQGMIAKVILGFVILTFALAGVGSYLGNTSEVPVATVNGDEITKVQFDTAYQNERARMQQQFGEMFGMLSADSNYMNNFRSSVLEKLIDEQLQRQLVTQLDLMVSDEVLRDTIRSMPEFQVDGVFNNDRYIALLRQNGYEPNQFRDYLRAQMSANQLVVGLAGSEFATVSEMQLLSKLQQQSRDIQYAVLKAADFASAVEINDQLLQDYYQSNTNQFVSPETVAVDYVQLIAADIAKTITVADADLQAYYDANQARYQTEERRRVSHILLESAEDNAEIKAKAEALAAQLQQGADFAELAKTQSADTFSAEKGGDLDFIEKGVMDAEFEKAAYALAKTGDISPVVKTEFGYHIIKLTDIQPGSVKAFADVKEQILATVKEEKAAEKFTELQQLLGEKSFEIADSLQEAAEAVGMKVVSVPAFSRANAPAELTAPKVLETLFSEDFISAGVNSDVIEVAPQHVVVVRVNAHQPETTKKLEEVKEQVKAAVIATKSSELAKAKAEALLAEVVAGKSLADVVAAAKLPLETKAAVTRFGGDIDSDIRTKAFELAKPTEAQPVTVAMLNLASGDAALVAVTKVTETEVTTKPPVEQLQQFAEQKAQSSFGALLAALKANADITRSLPAAAADE</sequence>
<name>A0A3P3QEZ0_9GAMM</name>
<dbReference type="AlphaFoldDB" id="A0A3P3QEZ0"/>